<organism evidence="1 2">
    <name type="scientific">Microvirga lotononidis</name>
    <dbReference type="NCBI Taxonomy" id="864069"/>
    <lineage>
        <taxon>Bacteria</taxon>
        <taxon>Pseudomonadati</taxon>
        <taxon>Pseudomonadota</taxon>
        <taxon>Alphaproteobacteria</taxon>
        <taxon>Hyphomicrobiales</taxon>
        <taxon>Methylobacteriaceae</taxon>
        <taxon>Microvirga</taxon>
    </lineage>
</organism>
<dbReference type="AlphaFoldDB" id="I4YVM5"/>
<keyword evidence="2" id="KW-1185">Reference proteome</keyword>
<protein>
    <submittedName>
        <fullName evidence="1">Uncharacterized protein</fullName>
    </submittedName>
</protein>
<evidence type="ECO:0000313" key="2">
    <source>
        <dbReference type="Proteomes" id="UP000003947"/>
    </source>
</evidence>
<dbReference type="eggNOG" id="ENOG50331XS">
    <property type="taxonomic scope" value="Bacteria"/>
</dbReference>
<dbReference type="EMBL" id="JH660645">
    <property type="protein sequence ID" value="EIM28017.1"/>
    <property type="molecule type" value="Genomic_DNA"/>
</dbReference>
<name>I4YVM5_9HYPH</name>
<proteinExistence type="predicted"/>
<gene>
    <name evidence="1" type="ORF">MicloDRAFT_00045940</name>
</gene>
<accession>I4YVM5</accession>
<reference evidence="1 2" key="1">
    <citation type="submission" date="2012-02" db="EMBL/GenBank/DDBJ databases">
        <title>Improved High-Quality Draft sequence of Microvirga sp. WSM3557.</title>
        <authorList>
            <consortium name="US DOE Joint Genome Institute"/>
            <person name="Lucas S."/>
            <person name="Han J."/>
            <person name="Lapidus A."/>
            <person name="Cheng J.-F."/>
            <person name="Goodwin L."/>
            <person name="Pitluck S."/>
            <person name="Peters L."/>
            <person name="Zhang X."/>
            <person name="Detter J.C."/>
            <person name="Han C."/>
            <person name="Tapia R."/>
            <person name="Land M."/>
            <person name="Hauser L."/>
            <person name="Kyrpides N."/>
            <person name="Ivanova N."/>
            <person name="Pagani I."/>
            <person name="Brau L."/>
            <person name="Yates R."/>
            <person name="O'Hara G."/>
            <person name="Rui T."/>
            <person name="Howieson J."/>
            <person name="Reeve W."/>
            <person name="Woyke T."/>
        </authorList>
    </citation>
    <scope>NUCLEOTIDE SEQUENCE [LARGE SCALE GENOMIC DNA]</scope>
    <source>
        <strain evidence="1 2">WSM3557</strain>
    </source>
</reference>
<sequence length="199" mass="22480">MGKDTMANNTVRKEELGELALRNAEQMAFPATEWEANTLAEVLALPRVTVTRPPEEQLLAAGMLPYDCHANCFAQAANDPDRVSRHVCGWLIYSSDLILHSVVETRGHWHCLTPQLVRAPSQFQFIPDPFIEWLDTGIGGRHAFRSGVRLPKALRKYPAYHLRMRDELHDLMASGMSAFDAREMVDVTLGAELRRMEPI</sequence>
<dbReference type="HOGENOM" id="CLU_1376892_0_0_5"/>
<dbReference type="Proteomes" id="UP000003947">
    <property type="component" value="Unassembled WGS sequence"/>
</dbReference>
<evidence type="ECO:0000313" key="1">
    <source>
        <dbReference type="EMBL" id="EIM28017.1"/>
    </source>
</evidence>
<dbReference type="PATRIC" id="fig|864069.3.peg.4952"/>